<protein>
    <submittedName>
        <fullName evidence="1">Uncharacterized protein</fullName>
    </submittedName>
</protein>
<dbReference type="RefSeq" id="WP_348261450.1">
    <property type="nucleotide sequence ID" value="NZ_CP121196.1"/>
</dbReference>
<sequence>MLKAMAASLYIVVEGEDPGFDIFVNGHALARNEDALERLADSLRVSPLLQFFSADENSMCLLLDQGAGDPEWAQNLPEPQWFDPADGLMTVRALIRFLVATPVSLGSETLPILSELREYERVLVKTADRKLRWHLAVSWR</sequence>
<gene>
    <name evidence="1" type="ORF">P8935_16800</name>
</gene>
<accession>A0AAU7DEU8</accession>
<proteinExistence type="predicted"/>
<reference evidence="1" key="1">
    <citation type="submission" date="2023-03" db="EMBL/GenBank/DDBJ databases">
        <title>Edaphobacter sp.</title>
        <authorList>
            <person name="Huber K.J."/>
            <person name="Papendorf J."/>
            <person name="Pilke C."/>
            <person name="Bunk B."/>
            <person name="Sproeer C."/>
            <person name="Pester M."/>
        </authorList>
    </citation>
    <scope>NUCLEOTIDE SEQUENCE</scope>
    <source>
        <strain evidence="1">DSM 110680</strain>
    </source>
</reference>
<evidence type="ECO:0000313" key="1">
    <source>
        <dbReference type="EMBL" id="XBH16223.1"/>
    </source>
</evidence>
<name>A0AAU7DEU8_9BACT</name>
<dbReference type="EMBL" id="CP121196">
    <property type="protein sequence ID" value="XBH16223.1"/>
    <property type="molecule type" value="Genomic_DNA"/>
</dbReference>
<organism evidence="1">
    <name type="scientific">Telmatobacter sp. DSM 110680</name>
    <dbReference type="NCBI Taxonomy" id="3036704"/>
    <lineage>
        <taxon>Bacteria</taxon>
        <taxon>Pseudomonadati</taxon>
        <taxon>Acidobacteriota</taxon>
        <taxon>Terriglobia</taxon>
        <taxon>Terriglobales</taxon>
        <taxon>Acidobacteriaceae</taxon>
        <taxon>Telmatobacter</taxon>
    </lineage>
</organism>
<dbReference type="AlphaFoldDB" id="A0AAU7DEU8"/>